<organism evidence="5 6">
    <name type="scientific">Gracilimonas mengyeensis</name>
    <dbReference type="NCBI Taxonomy" id="1302730"/>
    <lineage>
        <taxon>Bacteria</taxon>
        <taxon>Pseudomonadati</taxon>
        <taxon>Balneolota</taxon>
        <taxon>Balneolia</taxon>
        <taxon>Balneolales</taxon>
        <taxon>Balneolaceae</taxon>
        <taxon>Gracilimonas</taxon>
    </lineage>
</organism>
<dbReference type="RefSeq" id="WP_142456128.1">
    <property type="nucleotide sequence ID" value="NZ_FXTP01000019.1"/>
</dbReference>
<dbReference type="AlphaFoldDB" id="A0A521FH21"/>
<accession>A0A521FH21</accession>
<dbReference type="GO" id="GO:0000166">
    <property type="term" value="F:nucleotide binding"/>
    <property type="evidence" value="ECO:0007669"/>
    <property type="project" value="InterPro"/>
</dbReference>
<dbReference type="Proteomes" id="UP000317557">
    <property type="component" value="Unassembled WGS sequence"/>
</dbReference>
<dbReference type="SUPFAM" id="SSF51735">
    <property type="entry name" value="NAD(P)-binding Rossmann-fold domains"/>
    <property type="match status" value="1"/>
</dbReference>
<dbReference type="Gene3D" id="3.40.50.720">
    <property type="entry name" value="NAD(P)-binding Rossmann-like Domain"/>
    <property type="match status" value="1"/>
</dbReference>
<evidence type="ECO:0000259" key="3">
    <source>
        <dbReference type="Pfam" id="PF01408"/>
    </source>
</evidence>
<name>A0A521FH21_9BACT</name>
<gene>
    <name evidence="5" type="ORF">SAMN06265219_11934</name>
</gene>
<dbReference type="GO" id="GO:0016491">
    <property type="term" value="F:oxidoreductase activity"/>
    <property type="evidence" value="ECO:0007669"/>
    <property type="project" value="UniProtKB-KW"/>
</dbReference>
<dbReference type="InterPro" id="IPR036291">
    <property type="entry name" value="NAD(P)-bd_dom_sf"/>
</dbReference>
<dbReference type="PANTHER" id="PTHR22604">
    <property type="entry name" value="OXIDOREDUCTASES"/>
    <property type="match status" value="1"/>
</dbReference>
<keyword evidence="6" id="KW-1185">Reference proteome</keyword>
<feature type="domain" description="Gfo/Idh/MocA-like oxidoreductase N-terminal" evidence="3">
    <location>
        <begin position="5"/>
        <end position="114"/>
    </location>
</feature>
<sequence>MDMVRWGVLSTANIGTEHVIPGMQKGKLCSVEAIASRSKEKAERVAAQLDIEKAYGSYEQLLADANIDAIYIPLPNHMHVEWTIEALEAGKHVLCEKPISMNREEAEKLARSVEDFPDLKVMEAFMYRFHPQWDQVKQWLKEEKVGRITSIDSIFTYFNNNPDNIRNKAEIGGGGMLDIGCYCLSASRYILHDEPVQVFAEMDFDPEFETDRLATGVLTFPGCSATFTCSTQSSPTQKLTILGTEGIIEMDIPFNPLLATTTVYLKKDGEIVEKKEFSADHYTLQGDAFSKAILDDTEVPTPLEDALANMKVIDALFESAKRQAVIKL</sequence>
<evidence type="ECO:0000256" key="2">
    <source>
        <dbReference type="ARBA" id="ARBA00023002"/>
    </source>
</evidence>
<dbReference type="Gene3D" id="3.30.360.10">
    <property type="entry name" value="Dihydrodipicolinate Reductase, domain 2"/>
    <property type="match status" value="1"/>
</dbReference>
<evidence type="ECO:0000259" key="4">
    <source>
        <dbReference type="Pfam" id="PF22725"/>
    </source>
</evidence>
<protein>
    <submittedName>
        <fullName evidence="5">Predicted dehydrogenase</fullName>
    </submittedName>
</protein>
<dbReference type="Pfam" id="PF22725">
    <property type="entry name" value="GFO_IDH_MocA_C3"/>
    <property type="match status" value="1"/>
</dbReference>
<dbReference type="InterPro" id="IPR055170">
    <property type="entry name" value="GFO_IDH_MocA-like_dom"/>
</dbReference>
<dbReference type="EMBL" id="FXTP01000019">
    <property type="protein sequence ID" value="SMO95482.1"/>
    <property type="molecule type" value="Genomic_DNA"/>
</dbReference>
<dbReference type="InterPro" id="IPR000683">
    <property type="entry name" value="Gfo/Idh/MocA-like_OxRdtase_N"/>
</dbReference>
<dbReference type="Pfam" id="PF01408">
    <property type="entry name" value="GFO_IDH_MocA"/>
    <property type="match status" value="1"/>
</dbReference>
<evidence type="ECO:0000313" key="5">
    <source>
        <dbReference type="EMBL" id="SMO95482.1"/>
    </source>
</evidence>
<dbReference type="OrthoDB" id="9795543at2"/>
<dbReference type="SUPFAM" id="SSF55347">
    <property type="entry name" value="Glyceraldehyde-3-phosphate dehydrogenase-like, C-terminal domain"/>
    <property type="match status" value="1"/>
</dbReference>
<reference evidence="5 6" key="1">
    <citation type="submission" date="2017-05" db="EMBL/GenBank/DDBJ databases">
        <authorList>
            <person name="Varghese N."/>
            <person name="Submissions S."/>
        </authorList>
    </citation>
    <scope>NUCLEOTIDE SEQUENCE [LARGE SCALE GENOMIC DNA]</scope>
    <source>
        <strain evidence="5 6">DSM 21985</strain>
    </source>
</reference>
<keyword evidence="2" id="KW-0560">Oxidoreductase</keyword>
<evidence type="ECO:0000256" key="1">
    <source>
        <dbReference type="ARBA" id="ARBA00010928"/>
    </source>
</evidence>
<dbReference type="PANTHER" id="PTHR22604:SF105">
    <property type="entry name" value="TRANS-1,2-DIHYDROBENZENE-1,2-DIOL DEHYDROGENASE"/>
    <property type="match status" value="1"/>
</dbReference>
<dbReference type="InterPro" id="IPR050984">
    <property type="entry name" value="Gfo/Idh/MocA_domain"/>
</dbReference>
<evidence type="ECO:0000313" key="6">
    <source>
        <dbReference type="Proteomes" id="UP000317557"/>
    </source>
</evidence>
<feature type="domain" description="GFO/IDH/MocA-like oxidoreductase" evidence="4">
    <location>
        <begin position="134"/>
        <end position="249"/>
    </location>
</feature>
<proteinExistence type="inferred from homology"/>
<comment type="similarity">
    <text evidence="1">Belongs to the Gfo/Idh/MocA family.</text>
</comment>